<dbReference type="EMBL" id="QBIY01011748">
    <property type="protein sequence ID" value="RXN29674.1"/>
    <property type="molecule type" value="Genomic_DNA"/>
</dbReference>
<dbReference type="SMART" id="SM00034">
    <property type="entry name" value="CLECT"/>
    <property type="match status" value="2"/>
</dbReference>
<dbReference type="Proteomes" id="UP000290572">
    <property type="component" value="Unassembled WGS sequence"/>
</dbReference>
<dbReference type="Gene3D" id="3.10.100.10">
    <property type="entry name" value="Mannose-Binding Protein A, subunit A"/>
    <property type="match status" value="2"/>
</dbReference>
<feature type="domain" description="C-type lectin" evidence="2">
    <location>
        <begin position="180"/>
        <end position="283"/>
    </location>
</feature>
<dbReference type="Pfam" id="PF00059">
    <property type="entry name" value="Lectin_C"/>
    <property type="match status" value="2"/>
</dbReference>
<sequence>MWTVARNSVENQSTGQFLLLLSEIIGIECEVMSPEMNLMLFVLGTCISSATSKQFIFVNEAKTFDEAQIYCRRFHCDLASVQDTADFSSLQAAVSGITTPDAWIGLKRAEPNWLWSLSDSAFYKEGETEYRRWRAGQLDNAGGNENCCTVDGGGEFWDVSCYSRYPFICYDGNENALQRYVFVDQNKNWKDAQTFCRQNHTDLVSVRNLDENLRVQVLVPPGALVFIGLFKDTFRWSDNSSSSFRRWSVREPNDSGACVAQRLSDINTWVDQNCNDTRPFVCQDGEKVQILRVKLKSGQNVNDPVMKVSIMEKIQEKLVSLGMPKDAKLQWRVQSDGEIFHLLENDMNSWK</sequence>
<dbReference type="SUPFAM" id="SSF56436">
    <property type="entry name" value="C-type lectin-like"/>
    <property type="match status" value="2"/>
</dbReference>
<dbReference type="InterPro" id="IPR001304">
    <property type="entry name" value="C-type_lectin-like"/>
</dbReference>
<gene>
    <name evidence="3" type="ORF">ROHU_018260</name>
</gene>
<protein>
    <submittedName>
        <fullName evidence="3">Macrophage mannose receptor 1-like protein</fullName>
    </submittedName>
</protein>
<keyword evidence="3" id="KW-0675">Receptor</keyword>
<evidence type="ECO:0000259" key="2">
    <source>
        <dbReference type="PROSITE" id="PS50041"/>
    </source>
</evidence>
<dbReference type="InterPro" id="IPR016187">
    <property type="entry name" value="CTDL_fold"/>
</dbReference>
<dbReference type="PANTHER" id="PTHR45784:SF3">
    <property type="entry name" value="C-TYPE LECTIN DOMAIN FAMILY 4 MEMBER K-LIKE-RELATED"/>
    <property type="match status" value="1"/>
</dbReference>
<comment type="caution">
    <text evidence="3">The sequence shown here is derived from an EMBL/GenBank/DDBJ whole genome shotgun (WGS) entry which is preliminary data.</text>
</comment>
<feature type="domain" description="C-type lectin" evidence="2">
    <location>
        <begin position="50"/>
        <end position="170"/>
    </location>
</feature>
<accession>A0A498NCG6</accession>
<dbReference type="PANTHER" id="PTHR45784">
    <property type="entry name" value="C-TYPE LECTIN DOMAIN FAMILY 20 MEMBER A-RELATED"/>
    <property type="match status" value="1"/>
</dbReference>
<organism evidence="3 4">
    <name type="scientific">Labeo rohita</name>
    <name type="common">Indian major carp</name>
    <name type="synonym">Cyprinus rohita</name>
    <dbReference type="NCBI Taxonomy" id="84645"/>
    <lineage>
        <taxon>Eukaryota</taxon>
        <taxon>Metazoa</taxon>
        <taxon>Chordata</taxon>
        <taxon>Craniata</taxon>
        <taxon>Vertebrata</taxon>
        <taxon>Euteleostomi</taxon>
        <taxon>Actinopterygii</taxon>
        <taxon>Neopterygii</taxon>
        <taxon>Teleostei</taxon>
        <taxon>Ostariophysi</taxon>
        <taxon>Cypriniformes</taxon>
        <taxon>Cyprinidae</taxon>
        <taxon>Labeoninae</taxon>
        <taxon>Labeonini</taxon>
        <taxon>Labeo</taxon>
    </lineage>
</organism>
<name>A0A498NCG6_LABRO</name>
<dbReference type="PROSITE" id="PS50041">
    <property type="entry name" value="C_TYPE_LECTIN_2"/>
    <property type="match status" value="2"/>
</dbReference>
<dbReference type="STRING" id="84645.A0A498NCG6"/>
<dbReference type="InterPro" id="IPR018378">
    <property type="entry name" value="C-type_lectin_CS"/>
</dbReference>
<dbReference type="PROSITE" id="PS00615">
    <property type="entry name" value="C_TYPE_LECTIN_1"/>
    <property type="match status" value="1"/>
</dbReference>
<reference evidence="3 4" key="1">
    <citation type="submission" date="2018-03" db="EMBL/GenBank/DDBJ databases">
        <title>Draft genome sequence of Rohu Carp (Labeo rohita).</title>
        <authorList>
            <person name="Das P."/>
            <person name="Kushwaha B."/>
            <person name="Joshi C.G."/>
            <person name="Kumar D."/>
            <person name="Nagpure N.S."/>
            <person name="Sahoo L."/>
            <person name="Das S.P."/>
            <person name="Bit A."/>
            <person name="Patnaik S."/>
            <person name="Meher P.K."/>
            <person name="Jayasankar P."/>
            <person name="Koringa P.G."/>
            <person name="Patel N.V."/>
            <person name="Hinsu A.T."/>
            <person name="Kumar R."/>
            <person name="Pandey M."/>
            <person name="Agarwal S."/>
            <person name="Srivastava S."/>
            <person name="Singh M."/>
            <person name="Iquebal M.A."/>
            <person name="Jaiswal S."/>
            <person name="Angadi U.B."/>
            <person name="Kumar N."/>
            <person name="Raza M."/>
            <person name="Shah T.M."/>
            <person name="Rai A."/>
            <person name="Jena J.K."/>
        </authorList>
    </citation>
    <scope>NUCLEOTIDE SEQUENCE [LARGE SCALE GENOMIC DNA]</scope>
    <source>
        <strain evidence="3">DASCIFA01</strain>
        <tissue evidence="3">Testis</tissue>
    </source>
</reference>
<proteinExistence type="predicted"/>
<dbReference type="InterPro" id="IPR016186">
    <property type="entry name" value="C-type_lectin-like/link_sf"/>
</dbReference>
<evidence type="ECO:0000256" key="1">
    <source>
        <dbReference type="ARBA" id="ARBA00023157"/>
    </source>
</evidence>
<keyword evidence="4" id="KW-1185">Reference proteome</keyword>
<dbReference type="AlphaFoldDB" id="A0A498NCG6"/>
<evidence type="ECO:0000313" key="3">
    <source>
        <dbReference type="EMBL" id="RXN29674.1"/>
    </source>
</evidence>
<keyword evidence="1" id="KW-1015">Disulfide bond</keyword>
<evidence type="ECO:0000313" key="4">
    <source>
        <dbReference type="Proteomes" id="UP000290572"/>
    </source>
</evidence>